<evidence type="ECO:0000259" key="4">
    <source>
        <dbReference type="PROSITE" id="PS50042"/>
    </source>
</evidence>
<organism evidence="6">
    <name type="scientific">metagenome</name>
    <dbReference type="NCBI Taxonomy" id="256318"/>
    <lineage>
        <taxon>unclassified sequences</taxon>
        <taxon>metagenomes</taxon>
    </lineage>
</organism>
<evidence type="ECO:0000256" key="2">
    <source>
        <dbReference type="ARBA" id="ARBA00023125"/>
    </source>
</evidence>
<accession>A0A380TD67</accession>
<dbReference type="PANTHER" id="PTHR24567:SF74">
    <property type="entry name" value="HTH-TYPE TRANSCRIPTIONAL REGULATOR ARCR"/>
    <property type="match status" value="1"/>
</dbReference>
<dbReference type="InterPro" id="IPR014710">
    <property type="entry name" value="RmlC-like_jellyroll"/>
</dbReference>
<dbReference type="InterPro" id="IPR012318">
    <property type="entry name" value="HTH_CRP"/>
</dbReference>
<dbReference type="PANTHER" id="PTHR24567">
    <property type="entry name" value="CRP FAMILY TRANSCRIPTIONAL REGULATORY PROTEIN"/>
    <property type="match status" value="1"/>
</dbReference>
<dbReference type="SMART" id="SM00419">
    <property type="entry name" value="HTH_CRP"/>
    <property type="match status" value="1"/>
</dbReference>
<sequence>MLPTPDDVTIIRRTPLFSALDEAQAMALLRGARVRDYAEESLLFSAGDRADHFYAVLRGSVRLFALNEEGDETIIEVIGADNSFAEGAIFGAGRYPVHAEVFSGARVVSINAAPLLEALRSDSSMAMAVLASLCRWQLNLMAEIRRLKAQAPAQRLAWFLVSLAGDVSGEAVFRLPFRKTIVAGRIGITPESLSRALARLAELGVESKGDVVTVHDVEALRAFCRG</sequence>
<dbReference type="InterPro" id="IPR000595">
    <property type="entry name" value="cNMP-bd_dom"/>
</dbReference>
<dbReference type="EMBL" id="UIDG01000112">
    <property type="protein sequence ID" value="SUS05555.1"/>
    <property type="molecule type" value="Genomic_DNA"/>
</dbReference>
<dbReference type="GO" id="GO:0003700">
    <property type="term" value="F:DNA-binding transcription factor activity"/>
    <property type="evidence" value="ECO:0007669"/>
    <property type="project" value="TreeGrafter"/>
</dbReference>
<gene>
    <name evidence="6" type="ORF">DF3PB_20024</name>
</gene>
<evidence type="ECO:0000256" key="3">
    <source>
        <dbReference type="ARBA" id="ARBA00023163"/>
    </source>
</evidence>
<dbReference type="Gene3D" id="2.60.120.10">
    <property type="entry name" value="Jelly Rolls"/>
    <property type="match status" value="1"/>
</dbReference>
<dbReference type="CDD" id="cd00038">
    <property type="entry name" value="CAP_ED"/>
    <property type="match status" value="1"/>
</dbReference>
<dbReference type="PROSITE" id="PS50042">
    <property type="entry name" value="CNMP_BINDING_3"/>
    <property type="match status" value="1"/>
</dbReference>
<proteinExistence type="predicted"/>
<dbReference type="InterPro" id="IPR036390">
    <property type="entry name" value="WH_DNA-bd_sf"/>
</dbReference>
<evidence type="ECO:0000259" key="5">
    <source>
        <dbReference type="PROSITE" id="PS51063"/>
    </source>
</evidence>
<dbReference type="SUPFAM" id="SSF46785">
    <property type="entry name" value="Winged helix' DNA-binding domain"/>
    <property type="match status" value="1"/>
</dbReference>
<dbReference type="InterPro" id="IPR036388">
    <property type="entry name" value="WH-like_DNA-bd_sf"/>
</dbReference>
<dbReference type="InterPro" id="IPR050397">
    <property type="entry name" value="Env_Response_Regulators"/>
</dbReference>
<feature type="domain" description="Cyclic nucleotide-binding" evidence="4">
    <location>
        <begin position="16"/>
        <end position="101"/>
    </location>
</feature>
<name>A0A380TD67_9ZZZZ</name>
<keyword evidence="1" id="KW-0805">Transcription regulation</keyword>
<dbReference type="InterPro" id="IPR018490">
    <property type="entry name" value="cNMP-bd_dom_sf"/>
</dbReference>
<dbReference type="SUPFAM" id="SSF51206">
    <property type="entry name" value="cAMP-binding domain-like"/>
    <property type="match status" value="1"/>
</dbReference>
<dbReference type="Pfam" id="PF00027">
    <property type="entry name" value="cNMP_binding"/>
    <property type="match status" value="1"/>
</dbReference>
<dbReference type="GO" id="GO:0005829">
    <property type="term" value="C:cytosol"/>
    <property type="evidence" value="ECO:0007669"/>
    <property type="project" value="TreeGrafter"/>
</dbReference>
<dbReference type="Gene3D" id="1.10.10.10">
    <property type="entry name" value="Winged helix-like DNA-binding domain superfamily/Winged helix DNA-binding domain"/>
    <property type="match status" value="1"/>
</dbReference>
<protein>
    <submittedName>
        <fullName evidence="6">Transcriptional regulator, Crp/Fnr family</fullName>
    </submittedName>
</protein>
<reference evidence="6" key="1">
    <citation type="submission" date="2018-07" db="EMBL/GenBank/DDBJ databases">
        <authorList>
            <person name="Quirk P.G."/>
            <person name="Krulwich T.A."/>
        </authorList>
    </citation>
    <scope>NUCLEOTIDE SEQUENCE</scope>
</reference>
<dbReference type="PROSITE" id="PS51063">
    <property type="entry name" value="HTH_CRP_2"/>
    <property type="match status" value="1"/>
</dbReference>
<feature type="domain" description="HTH crp-type" evidence="5">
    <location>
        <begin position="150"/>
        <end position="218"/>
    </location>
</feature>
<keyword evidence="3" id="KW-0804">Transcription</keyword>
<dbReference type="Pfam" id="PF13545">
    <property type="entry name" value="HTH_Crp_2"/>
    <property type="match status" value="1"/>
</dbReference>
<keyword evidence="2" id="KW-0238">DNA-binding</keyword>
<dbReference type="AlphaFoldDB" id="A0A380TD67"/>
<dbReference type="GO" id="GO:0003677">
    <property type="term" value="F:DNA binding"/>
    <property type="evidence" value="ECO:0007669"/>
    <property type="project" value="UniProtKB-KW"/>
</dbReference>
<evidence type="ECO:0000256" key="1">
    <source>
        <dbReference type="ARBA" id="ARBA00023015"/>
    </source>
</evidence>
<evidence type="ECO:0000313" key="6">
    <source>
        <dbReference type="EMBL" id="SUS05555.1"/>
    </source>
</evidence>
<dbReference type="SMART" id="SM00100">
    <property type="entry name" value="cNMP"/>
    <property type="match status" value="1"/>
</dbReference>